<protein>
    <submittedName>
        <fullName evidence="2 3">Uncharacterized protein</fullName>
    </submittedName>
</protein>
<dbReference type="PaxDb" id="55529-EKX37070"/>
<dbReference type="EnsemblProtists" id="EKX37070">
    <property type="protein sequence ID" value="EKX37070"/>
    <property type="gene ID" value="GUITHDRAFT_116794"/>
</dbReference>
<accession>L1IMN3</accession>
<proteinExistence type="predicted"/>
<dbReference type="KEGG" id="gtt:GUITHDRAFT_116794"/>
<organism evidence="2">
    <name type="scientific">Guillardia theta (strain CCMP2712)</name>
    <name type="common">Cryptophyte</name>
    <dbReference type="NCBI Taxonomy" id="905079"/>
    <lineage>
        <taxon>Eukaryota</taxon>
        <taxon>Cryptophyceae</taxon>
        <taxon>Pyrenomonadales</taxon>
        <taxon>Geminigeraceae</taxon>
        <taxon>Guillardia</taxon>
    </lineage>
</organism>
<evidence type="ECO:0000256" key="1">
    <source>
        <dbReference type="SAM" id="MobiDB-lite"/>
    </source>
</evidence>
<evidence type="ECO:0000313" key="4">
    <source>
        <dbReference type="Proteomes" id="UP000011087"/>
    </source>
</evidence>
<dbReference type="Proteomes" id="UP000011087">
    <property type="component" value="Unassembled WGS sequence"/>
</dbReference>
<evidence type="ECO:0000313" key="2">
    <source>
        <dbReference type="EMBL" id="EKX37070.1"/>
    </source>
</evidence>
<dbReference type="RefSeq" id="XP_005824050.1">
    <property type="nucleotide sequence ID" value="XM_005823993.1"/>
</dbReference>
<gene>
    <name evidence="2" type="ORF">GUITHDRAFT_116794</name>
</gene>
<reference evidence="4" key="2">
    <citation type="submission" date="2012-11" db="EMBL/GenBank/DDBJ databases">
        <authorList>
            <person name="Kuo A."/>
            <person name="Curtis B.A."/>
            <person name="Tanifuji G."/>
            <person name="Burki F."/>
            <person name="Gruber A."/>
            <person name="Irimia M."/>
            <person name="Maruyama S."/>
            <person name="Arias M.C."/>
            <person name="Ball S.G."/>
            <person name="Gile G.H."/>
            <person name="Hirakawa Y."/>
            <person name="Hopkins J.F."/>
            <person name="Rensing S.A."/>
            <person name="Schmutz J."/>
            <person name="Symeonidi A."/>
            <person name="Elias M."/>
            <person name="Eveleigh R.J."/>
            <person name="Herman E.K."/>
            <person name="Klute M.J."/>
            <person name="Nakayama T."/>
            <person name="Obornik M."/>
            <person name="Reyes-Prieto A."/>
            <person name="Armbrust E.V."/>
            <person name="Aves S.J."/>
            <person name="Beiko R.G."/>
            <person name="Coutinho P."/>
            <person name="Dacks J.B."/>
            <person name="Durnford D.G."/>
            <person name="Fast N.M."/>
            <person name="Green B.R."/>
            <person name="Grisdale C."/>
            <person name="Hempe F."/>
            <person name="Henrissat B."/>
            <person name="Hoppner M.P."/>
            <person name="Ishida K.-I."/>
            <person name="Kim E."/>
            <person name="Koreny L."/>
            <person name="Kroth P.G."/>
            <person name="Liu Y."/>
            <person name="Malik S.-B."/>
            <person name="Maier U.G."/>
            <person name="McRose D."/>
            <person name="Mock T."/>
            <person name="Neilson J.A."/>
            <person name="Onodera N.T."/>
            <person name="Poole A.M."/>
            <person name="Pritham E.J."/>
            <person name="Richards T.A."/>
            <person name="Rocap G."/>
            <person name="Roy S.W."/>
            <person name="Sarai C."/>
            <person name="Schaack S."/>
            <person name="Shirato S."/>
            <person name="Slamovits C.H."/>
            <person name="Spencer D.F."/>
            <person name="Suzuki S."/>
            <person name="Worden A.Z."/>
            <person name="Zauner S."/>
            <person name="Barry K."/>
            <person name="Bell C."/>
            <person name="Bharti A.K."/>
            <person name="Crow J.A."/>
            <person name="Grimwood J."/>
            <person name="Kramer R."/>
            <person name="Lindquist E."/>
            <person name="Lucas S."/>
            <person name="Salamov A."/>
            <person name="McFadden G.I."/>
            <person name="Lane C.E."/>
            <person name="Keeling P.J."/>
            <person name="Gray M.W."/>
            <person name="Grigoriev I.V."/>
            <person name="Archibald J.M."/>
        </authorList>
    </citation>
    <scope>NUCLEOTIDE SEQUENCE</scope>
    <source>
        <strain evidence="4">CCMP2712</strain>
    </source>
</reference>
<keyword evidence="4" id="KW-1185">Reference proteome</keyword>
<sequence>MRAPVFLIAQEKEPSTDKIIDKSTSEQVARARSHQSVDNNALLNLFHAMKVPAAFSLLQQMIVDKDSVTNFENQTVGEDDKDIVSRKMPKVTKDNADKVFDLLCKRLLQESEQISINELSSILQVSGSINRHLSPRILEEMWEKLRLHKDDVSSQNLACNAAVVAIAQNDDDNDDDNYEHDSDSDELL</sequence>
<dbReference type="AlphaFoldDB" id="L1IMN3"/>
<dbReference type="EMBL" id="JH993064">
    <property type="protein sequence ID" value="EKX37070.1"/>
    <property type="molecule type" value="Genomic_DNA"/>
</dbReference>
<feature type="region of interest" description="Disordered" evidence="1">
    <location>
        <begin position="168"/>
        <end position="188"/>
    </location>
</feature>
<dbReference type="HOGENOM" id="CLU_1443534_0_0_1"/>
<name>L1IMN3_GUITC</name>
<evidence type="ECO:0000313" key="3">
    <source>
        <dbReference type="EnsemblProtists" id="EKX37070"/>
    </source>
</evidence>
<feature type="compositionally biased region" description="Acidic residues" evidence="1">
    <location>
        <begin position="169"/>
        <end position="188"/>
    </location>
</feature>
<dbReference type="GeneID" id="17293777"/>
<reference evidence="2 4" key="1">
    <citation type="journal article" date="2012" name="Nature">
        <title>Algal genomes reveal evolutionary mosaicism and the fate of nucleomorphs.</title>
        <authorList>
            <consortium name="DOE Joint Genome Institute"/>
            <person name="Curtis B.A."/>
            <person name="Tanifuji G."/>
            <person name="Burki F."/>
            <person name="Gruber A."/>
            <person name="Irimia M."/>
            <person name="Maruyama S."/>
            <person name="Arias M.C."/>
            <person name="Ball S.G."/>
            <person name="Gile G.H."/>
            <person name="Hirakawa Y."/>
            <person name="Hopkins J.F."/>
            <person name="Kuo A."/>
            <person name="Rensing S.A."/>
            <person name="Schmutz J."/>
            <person name="Symeonidi A."/>
            <person name="Elias M."/>
            <person name="Eveleigh R.J."/>
            <person name="Herman E.K."/>
            <person name="Klute M.J."/>
            <person name="Nakayama T."/>
            <person name="Obornik M."/>
            <person name="Reyes-Prieto A."/>
            <person name="Armbrust E.V."/>
            <person name="Aves S.J."/>
            <person name="Beiko R.G."/>
            <person name="Coutinho P."/>
            <person name="Dacks J.B."/>
            <person name="Durnford D.G."/>
            <person name="Fast N.M."/>
            <person name="Green B.R."/>
            <person name="Grisdale C.J."/>
            <person name="Hempel F."/>
            <person name="Henrissat B."/>
            <person name="Hoppner M.P."/>
            <person name="Ishida K."/>
            <person name="Kim E."/>
            <person name="Koreny L."/>
            <person name="Kroth P.G."/>
            <person name="Liu Y."/>
            <person name="Malik S.B."/>
            <person name="Maier U.G."/>
            <person name="McRose D."/>
            <person name="Mock T."/>
            <person name="Neilson J.A."/>
            <person name="Onodera N.T."/>
            <person name="Poole A.M."/>
            <person name="Pritham E.J."/>
            <person name="Richards T.A."/>
            <person name="Rocap G."/>
            <person name="Roy S.W."/>
            <person name="Sarai C."/>
            <person name="Schaack S."/>
            <person name="Shirato S."/>
            <person name="Slamovits C.H."/>
            <person name="Spencer D.F."/>
            <person name="Suzuki S."/>
            <person name="Worden A.Z."/>
            <person name="Zauner S."/>
            <person name="Barry K."/>
            <person name="Bell C."/>
            <person name="Bharti A.K."/>
            <person name="Crow J.A."/>
            <person name="Grimwood J."/>
            <person name="Kramer R."/>
            <person name="Lindquist E."/>
            <person name="Lucas S."/>
            <person name="Salamov A."/>
            <person name="McFadden G.I."/>
            <person name="Lane C.E."/>
            <person name="Keeling P.J."/>
            <person name="Gray M.W."/>
            <person name="Grigoriev I.V."/>
            <person name="Archibald J.M."/>
        </authorList>
    </citation>
    <scope>NUCLEOTIDE SEQUENCE</scope>
    <source>
        <strain evidence="2 4">CCMP2712</strain>
    </source>
</reference>
<reference evidence="3" key="3">
    <citation type="submission" date="2016-03" db="UniProtKB">
        <authorList>
            <consortium name="EnsemblProtists"/>
        </authorList>
    </citation>
    <scope>IDENTIFICATION</scope>
</reference>